<feature type="compositionally biased region" description="Low complexity" evidence="3">
    <location>
        <begin position="565"/>
        <end position="576"/>
    </location>
</feature>
<feature type="transmembrane region" description="Helical" evidence="4">
    <location>
        <begin position="1500"/>
        <end position="1517"/>
    </location>
</feature>
<evidence type="ECO:0000256" key="4">
    <source>
        <dbReference type="SAM" id="Phobius"/>
    </source>
</evidence>
<feature type="domain" description="Ras-GEF" evidence="5">
    <location>
        <begin position="321"/>
        <end position="554"/>
    </location>
</feature>
<dbReference type="OrthoDB" id="546434at2759"/>
<sequence>MRNSSTFPSHYPPYNMAPFVSNHEAFVYRGWLCLYVCLSCCSGSPWFVGRESVKRQGAFLRKDSSTLMFAKLERYKDRPVTGAAATTNARPPPPKEEDPIIVEVTPVNPLSTSVSESESASSFTSSLGLIDPDLTDIWSQPDTPENILFEESDKGNPKLIDKLTNDSYHDVHLSRDLLLTFRSFTNPKELLGLLIKRFNVQQPKNLSYGDLQEWIRISQRSIRLRVINFIKNWLETYPKDFVSDVDQSNNLHTFIHTDIMNSAHQTPGEQLKKILSKKIDNPERTRSPQVFSGPPPKPLLPNVKKSGGGVSFTQLSFMDVPAEELARQITLREFQMFERIKPWELLNQAWTKKTKMEDAPNVMRLITQFNNISNWVAAEILKVETLKGRIAALSKCIDMGRELYNMNNMNGAMEVIAGLQSAPVFRLKNTWEGLSSRQKDNYDELEATTHRRNNYAKLRQHLHQCDPPLIPYPGIYLTDIIFIEDGNPDYIANGLINWTKRRRLSTVIKEVQTYQLKAYNFESISFLQTYLDEVMSSQMSEKDAYDMSLLREPKTDGYTQPASNSPTLSPTSPTPEKSTEKGSKKLAGIFGKTKKDKVKLSDSPLSPRSDTSPTPFDEEEEEFELEVREGYPFSEKDSPNNIVIRREGLTREVIVAATLPKLVERLTFEKYTDSEYYSAFLSTFTTFTTPSELLDLLIERFHIPSPVDHSPEVLERFQRKKERPIALRVLNIIKIWVDRSFEDFTEHNILTKLLNFVENSMIQSALLCKAGTNLKQTIQGKNSENSVKRIPSAYGEPPKSILPSVQFIRSPLDMHPTEFARQLSIMDWHMLTDVNSREFIHYEQPDGTSLYRSPSLIKGQQRDYNLYPNIDTVINRFKELRGWVRYVIACSPEKETRARLIEFFIQAAQECVNMENYHSASYITAALDCDEMMSMKNTWLEVQPDITKQFLKLKEILAPEGNWKEIRERLHKVRTPPLQLILDDITNIRRDVPDMMQHLINFDKRHKIHLLIEMVTGQLQHPWCLQPVDSIKEYLTNLEVDEETTTKWITQWTFKDGDDRVTESWNAIFTRPNKPGRSRTLTTNPFVKQKKEKPEDINSPITLSISSSNMHRASLSPEKAANMVAIPRGTVRRLSNNFKRDDILSALQRSPTPPTTIRRLSTVSIGSEMSLTEKDDVVSDDASIENYTELTELDKMRDVIKRCNERHAQAIDEALKNHFQDAELSKITVHDKNGQVFGWPDDIIGRVISRGAQNLVAPLLECTMGVIGKNDLSVIMRSHKLLCEQLKIPHRLVVLGTHIEPSVLQMLTKMGGTWVTTTKINASMGNKVFPFEPQEQERSTVDVEVDDVARLKDEEVEPVTWSEMGVNFLYVLFALSWVLIVCALVCGVPYYSWSGQKQYNPLKHALDFRLWWYNGVALVANTVVSVVVVQVFRLPFGVLLQSLVVIALKPLNEHNFSPEERKEKSIIQGQQEHRKAILSIYLFYYLCMAYLAAFAYSNSVPLQVTVNIIFGLFKYIFKWYTYGKYLERCGIVTSNFVVLLMESLHQLFCSVLFISHADIPTIVINLALETFMVVRMAVGTADWYNRAKQRLIKMLSLKAIDNWLNNSLISDDFTVHEIRRFQIGYLNMVLISNLVTMVGGMAIVLTTRLTKNEDMFPFGNPGLSKISSELHADPLSAAAIVIVGTNGILVVVTAVALMVIKCIYRLHSVTESLRLFSRNKVLAATSCLVAYSYLIIFMGQPIRVYNYLYPDAYGS</sequence>
<evidence type="ECO:0000259" key="6">
    <source>
        <dbReference type="PROSITE" id="PS50212"/>
    </source>
</evidence>
<reference evidence="7 8" key="1">
    <citation type="journal article" date="2018" name="Genome Biol. Evol.">
        <title>Multiple Roots of Fruiting Body Formation in Amoebozoa.</title>
        <authorList>
            <person name="Hillmann F."/>
            <person name="Forbes G."/>
            <person name="Novohradska S."/>
            <person name="Ferling I."/>
            <person name="Riege K."/>
            <person name="Groth M."/>
            <person name="Westermann M."/>
            <person name="Marz M."/>
            <person name="Spaller T."/>
            <person name="Winckler T."/>
            <person name="Schaap P."/>
            <person name="Glockner G."/>
        </authorList>
    </citation>
    <scope>NUCLEOTIDE SEQUENCE [LARGE SCALE GENOMIC DNA]</scope>
    <source>
        <strain evidence="7 8">Jena</strain>
    </source>
</reference>
<feature type="transmembrane region" description="Helical" evidence="4">
    <location>
        <begin position="1721"/>
        <end position="1742"/>
    </location>
</feature>
<dbReference type="PANTHER" id="PTHR23113">
    <property type="entry name" value="GUANINE NUCLEOTIDE EXCHANGE FACTOR"/>
    <property type="match status" value="1"/>
</dbReference>
<feature type="transmembrane region" description="Helical" evidence="4">
    <location>
        <begin position="1625"/>
        <end position="1645"/>
    </location>
</feature>
<feature type="transmembrane region" description="Helical" evidence="4">
    <location>
        <begin position="1368"/>
        <end position="1391"/>
    </location>
</feature>
<keyword evidence="8" id="KW-1185">Reference proteome</keyword>
<keyword evidence="4" id="KW-0812">Transmembrane</keyword>
<gene>
    <name evidence="7" type="ORF">PROFUN_14169</name>
</gene>
<dbReference type="InterPro" id="IPR036964">
    <property type="entry name" value="RASGEF_cat_dom_sf"/>
</dbReference>
<feature type="transmembrane region" description="Helical" evidence="4">
    <location>
        <begin position="1476"/>
        <end position="1494"/>
    </location>
</feature>
<evidence type="ECO:0000256" key="2">
    <source>
        <dbReference type="PROSITE-ProRule" id="PRU00168"/>
    </source>
</evidence>
<dbReference type="Proteomes" id="UP000241769">
    <property type="component" value="Unassembled WGS sequence"/>
</dbReference>
<feature type="region of interest" description="Disordered" evidence="3">
    <location>
        <begin position="80"/>
        <end position="99"/>
    </location>
</feature>
<dbReference type="CDD" id="cd06224">
    <property type="entry name" value="REM"/>
    <property type="match status" value="2"/>
</dbReference>
<dbReference type="GO" id="GO:0007265">
    <property type="term" value="P:Ras protein signal transduction"/>
    <property type="evidence" value="ECO:0007669"/>
    <property type="project" value="TreeGrafter"/>
</dbReference>
<feature type="domain" description="Ras-GEF" evidence="5">
    <location>
        <begin position="815"/>
        <end position="1052"/>
    </location>
</feature>
<feature type="transmembrane region" description="Helical" evidence="4">
    <location>
        <begin position="1529"/>
        <end position="1556"/>
    </location>
</feature>
<dbReference type="SUPFAM" id="SSF48366">
    <property type="entry name" value="Ras GEF"/>
    <property type="match status" value="2"/>
</dbReference>
<dbReference type="Gene3D" id="1.10.840.10">
    <property type="entry name" value="Ras guanine-nucleotide exchange factors catalytic domain"/>
    <property type="match status" value="2"/>
</dbReference>
<dbReference type="PROSITE" id="PS50009">
    <property type="entry name" value="RASGEF_CAT"/>
    <property type="match status" value="2"/>
</dbReference>
<dbReference type="InParanoid" id="A0A2P6N1D8"/>
<feature type="compositionally biased region" description="Basic and acidic residues" evidence="3">
    <location>
        <begin position="625"/>
        <end position="638"/>
    </location>
</feature>
<evidence type="ECO:0000259" key="5">
    <source>
        <dbReference type="PROSITE" id="PS50009"/>
    </source>
</evidence>
<feature type="compositionally biased region" description="Polar residues" evidence="3">
    <location>
        <begin position="603"/>
        <end position="614"/>
    </location>
</feature>
<dbReference type="InterPro" id="IPR008937">
    <property type="entry name" value="Ras-like_GEF"/>
</dbReference>
<organism evidence="7 8">
    <name type="scientific">Planoprotostelium fungivorum</name>
    <dbReference type="NCBI Taxonomy" id="1890364"/>
    <lineage>
        <taxon>Eukaryota</taxon>
        <taxon>Amoebozoa</taxon>
        <taxon>Evosea</taxon>
        <taxon>Variosea</taxon>
        <taxon>Cavosteliida</taxon>
        <taxon>Cavosteliaceae</taxon>
        <taxon>Planoprotostelium</taxon>
    </lineage>
</organism>
<dbReference type="EMBL" id="MDYQ01000256">
    <property type="protein sequence ID" value="PRP77743.1"/>
    <property type="molecule type" value="Genomic_DNA"/>
</dbReference>
<keyword evidence="1 2" id="KW-0344">Guanine-nucleotide releasing factor</keyword>
<feature type="transmembrane region" description="Helical" evidence="4">
    <location>
        <begin position="1562"/>
        <end position="1584"/>
    </location>
</feature>
<feature type="domain" description="N-terminal Ras-GEF" evidence="6">
    <location>
        <begin position="147"/>
        <end position="279"/>
    </location>
</feature>
<evidence type="ECO:0000313" key="7">
    <source>
        <dbReference type="EMBL" id="PRP77743.1"/>
    </source>
</evidence>
<feature type="transmembrane region" description="Helical" evidence="4">
    <location>
        <begin position="1677"/>
        <end position="1700"/>
    </location>
</feature>
<dbReference type="SMART" id="SM00147">
    <property type="entry name" value="RasGEF"/>
    <property type="match status" value="2"/>
</dbReference>
<dbReference type="Pfam" id="PF00618">
    <property type="entry name" value="RasGEF_N"/>
    <property type="match status" value="2"/>
</dbReference>
<dbReference type="SMART" id="SM00229">
    <property type="entry name" value="RasGEFN"/>
    <property type="match status" value="2"/>
</dbReference>
<keyword evidence="4" id="KW-1133">Transmembrane helix</keyword>
<evidence type="ECO:0000256" key="1">
    <source>
        <dbReference type="ARBA" id="ARBA00022658"/>
    </source>
</evidence>
<proteinExistence type="predicted"/>
<dbReference type="Gene3D" id="1.20.870.10">
    <property type="entry name" value="Son of sevenless (SoS) protein Chain: S domain 1"/>
    <property type="match status" value="2"/>
</dbReference>
<feature type="transmembrane region" description="Helical" evidence="4">
    <location>
        <begin position="1411"/>
        <end position="1432"/>
    </location>
</feature>
<evidence type="ECO:0000256" key="3">
    <source>
        <dbReference type="SAM" id="MobiDB-lite"/>
    </source>
</evidence>
<dbReference type="PROSITE" id="PS50212">
    <property type="entry name" value="RASGEF_NTER"/>
    <property type="match status" value="2"/>
</dbReference>
<dbReference type="InterPro" id="IPR023578">
    <property type="entry name" value="Ras_GEF_dom_sf"/>
</dbReference>
<feature type="domain" description="N-terminal Ras-GEF" evidence="6">
    <location>
        <begin position="650"/>
        <end position="782"/>
    </location>
</feature>
<dbReference type="InterPro" id="IPR000651">
    <property type="entry name" value="Ras-like_Gua-exchang_fac_N"/>
</dbReference>
<protein>
    <submittedName>
        <fullName evidence="7">RasGEF domain-containing protein</fullName>
    </submittedName>
</protein>
<accession>A0A2P6N1D8</accession>
<feature type="transmembrane region" description="Helical" evidence="4">
    <location>
        <begin position="1438"/>
        <end position="1456"/>
    </location>
</feature>
<dbReference type="Pfam" id="PF00617">
    <property type="entry name" value="RasGEF"/>
    <property type="match status" value="2"/>
</dbReference>
<dbReference type="STRING" id="1890364.A0A2P6N1D8"/>
<comment type="caution">
    <text evidence="7">The sequence shown here is derived from an EMBL/GenBank/DDBJ whole genome shotgun (WGS) entry which is preliminary data.</text>
</comment>
<dbReference type="InterPro" id="IPR001895">
    <property type="entry name" value="RASGEF_cat_dom"/>
</dbReference>
<evidence type="ECO:0000313" key="8">
    <source>
        <dbReference type="Proteomes" id="UP000241769"/>
    </source>
</evidence>
<dbReference type="GO" id="GO:0005085">
    <property type="term" value="F:guanyl-nucleotide exchange factor activity"/>
    <property type="evidence" value="ECO:0007669"/>
    <property type="project" value="UniProtKB-KW"/>
</dbReference>
<dbReference type="PANTHER" id="PTHR23113:SF368">
    <property type="entry name" value="CELL DIVISION CONTROL PROTEIN 25"/>
    <property type="match status" value="1"/>
</dbReference>
<keyword evidence="4" id="KW-0472">Membrane</keyword>
<dbReference type="GO" id="GO:0005886">
    <property type="term" value="C:plasma membrane"/>
    <property type="evidence" value="ECO:0007669"/>
    <property type="project" value="TreeGrafter"/>
</dbReference>
<name>A0A2P6N1D8_9EUKA</name>
<dbReference type="CDD" id="cd00155">
    <property type="entry name" value="RasGEF"/>
    <property type="match status" value="1"/>
</dbReference>
<feature type="region of interest" description="Disordered" evidence="3">
    <location>
        <begin position="553"/>
        <end position="638"/>
    </location>
</feature>